<dbReference type="EMBL" id="JAUIQD010000001">
    <property type="protein sequence ID" value="KAK3363913.1"/>
    <property type="molecule type" value="Genomic_DNA"/>
</dbReference>
<protein>
    <submittedName>
        <fullName evidence="1">Uncharacterized protein</fullName>
    </submittedName>
</protein>
<keyword evidence="2" id="KW-1185">Reference proteome</keyword>
<dbReference type="AlphaFoldDB" id="A0AAJ0HWE6"/>
<comment type="caution">
    <text evidence="1">The sequence shown here is derived from an EMBL/GenBank/DDBJ whole genome shotgun (WGS) entry which is preliminary data.</text>
</comment>
<dbReference type="Proteomes" id="UP001275084">
    <property type="component" value="Unassembled WGS sequence"/>
</dbReference>
<evidence type="ECO:0000313" key="2">
    <source>
        <dbReference type="Proteomes" id="UP001275084"/>
    </source>
</evidence>
<proteinExistence type="predicted"/>
<name>A0AAJ0HWE6_9PEZI</name>
<evidence type="ECO:0000313" key="1">
    <source>
        <dbReference type="EMBL" id="KAK3363913.1"/>
    </source>
</evidence>
<sequence>MDEFLMVADAIFLEGHLNNLALQANEFDAPAPDQQSLSGCLLTEDEEGNMPCQIQQISLEGLTIAEAWRANATTNDMENLVVRVEPNTDTLSMPFCMLPVYHGTDWKIKDSEGVIHDPRNGILRPAVSSNQVALERWALAVVWTGFSPLRCFLWAAFKGEVLHQIPTGSIKAKLQRSWNCLTSVSGSGSPPSPHTHTGVMLFKFRLSLPSAFGQTYYVMPKGREAEWDCICKTHNEVRSHGEVSTLVKSLWDHFTPIHGGTLQTWQHALHCHEFGDQLNI</sequence>
<accession>A0AAJ0HWE6</accession>
<gene>
    <name evidence="1" type="ORF">B0T25DRAFT_528748</name>
</gene>
<reference evidence="1" key="2">
    <citation type="submission" date="2023-06" db="EMBL/GenBank/DDBJ databases">
        <authorList>
            <consortium name="Lawrence Berkeley National Laboratory"/>
            <person name="Haridas S."/>
            <person name="Hensen N."/>
            <person name="Bonometti L."/>
            <person name="Westerberg I."/>
            <person name="Brannstrom I.O."/>
            <person name="Guillou S."/>
            <person name="Cros-Aarteil S."/>
            <person name="Calhoun S."/>
            <person name="Kuo A."/>
            <person name="Mondo S."/>
            <person name="Pangilinan J."/>
            <person name="Riley R."/>
            <person name="Labutti K."/>
            <person name="Andreopoulos B."/>
            <person name="Lipzen A."/>
            <person name="Chen C."/>
            <person name="Yanf M."/>
            <person name="Daum C."/>
            <person name="Ng V."/>
            <person name="Clum A."/>
            <person name="Steindorff A."/>
            <person name="Ohm R."/>
            <person name="Martin F."/>
            <person name="Silar P."/>
            <person name="Natvig D."/>
            <person name="Lalanne C."/>
            <person name="Gautier V."/>
            <person name="Ament-Velasquez S.L."/>
            <person name="Kruys A."/>
            <person name="Hutchinson M.I."/>
            <person name="Powell A.J."/>
            <person name="Barry K."/>
            <person name="Miller A.N."/>
            <person name="Grigoriev I.V."/>
            <person name="Debuchy R."/>
            <person name="Gladieux P."/>
            <person name="Thoren M.H."/>
            <person name="Johannesson H."/>
        </authorList>
    </citation>
    <scope>NUCLEOTIDE SEQUENCE</scope>
    <source>
        <strain evidence="1">CBS 955.72</strain>
    </source>
</reference>
<organism evidence="1 2">
    <name type="scientific">Lasiosphaeria hispida</name>
    <dbReference type="NCBI Taxonomy" id="260671"/>
    <lineage>
        <taxon>Eukaryota</taxon>
        <taxon>Fungi</taxon>
        <taxon>Dikarya</taxon>
        <taxon>Ascomycota</taxon>
        <taxon>Pezizomycotina</taxon>
        <taxon>Sordariomycetes</taxon>
        <taxon>Sordariomycetidae</taxon>
        <taxon>Sordariales</taxon>
        <taxon>Lasiosphaeriaceae</taxon>
        <taxon>Lasiosphaeria</taxon>
    </lineage>
</organism>
<reference evidence="1" key="1">
    <citation type="journal article" date="2023" name="Mol. Phylogenet. Evol.">
        <title>Genome-scale phylogeny and comparative genomics of the fungal order Sordariales.</title>
        <authorList>
            <person name="Hensen N."/>
            <person name="Bonometti L."/>
            <person name="Westerberg I."/>
            <person name="Brannstrom I.O."/>
            <person name="Guillou S."/>
            <person name="Cros-Aarteil S."/>
            <person name="Calhoun S."/>
            <person name="Haridas S."/>
            <person name="Kuo A."/>
            <person name="Mondo S."/>
            <person name="Pangilinan J."/>
            <person name="Riley R."/>
            <person name="LaButti K."/>
            <person name="Andreopoulos B."/>
            <person name="Lipzen A."/>
            <person name="Chen C."/>
            <person name="Yan M."/>
            <person name="Daum C."/>
            <person name="Ng V."/>
            <person name="Clum A."/>
            <person name="Steindorff A."/>
            <person name="Ohm R.A."/>
            <person name="Martin F."/>
            <person name="Silar P."/>
            <person name="Natvig D.O."/>
            <person name="Lalanne C."/>
            <person name="Gautier V."/>
            <person name="Ament-Velasquez S.L."/>
            <person name="Kruys A."/>
            <person name="Hutchinson M.I."/>
            <person name="Powell A.J."/>
            <person name="Barry K."/>
            <person name="Miller A.N."/>
            <person name="Grigoriev I.V."/>
            <person name="Debuchy R."/>
            <person name="Gladieux P."/>
            <person name="Hiltunen Thoren M."/>
            <person name="Johannesson H."/>
        </authorList>
    </citation>
    <scope>NUCLEOTIDE SEQUENCE</scope>
    <source>
        <strain evidence="1">CBS 955.72</strain>
    </source>
</reference>